<evidence type="ECO:0000256" key="3">
    <source>
        <dbReference type="ARBA" id="ARBA00022801"/>
    </source>
</evidence>
<dbReference type="Pfam" id="PF01850">
    <property type="entry name" value="PIN"/>
    <property type="match status" value="1"/>
</dbReference>
<keyword evidence="2" id="KW-0479">Metal-binding</keyword>
<dbReference type="InterPro" id="IPR002716">
    <property type="entry name" value="PIN_dom"/>
</dbReference>
<evidence type="ECO:0000256" key="2">
    <source>
        <dbReference type="ARBA" id="ARBA00022723"/>
    </source>
</evidence>
<dbReference type="Gene3D" id="3.40.50.1010">
    <property type="entry name" value="5'-nuclease"/>
    <property type="match status" value="1"/>
</dbReference>
<proteinExistence type="predicted"/>
<feature type="region of interest" description="Disordered" evidence="5">
    <location>
        <begin position="52"/>
        <end position="73"/>
    </location>
</feature>
<evidence type="ECO:0000259" key="6">
    <source>
        <dbReference type="Pfam" id="PF01850"/>
    </source>
</evidence>
<feature type="domain" description="PIN" evidence="6">
    <location>
        <begin position="2"/>
        <end position="54"/>
    </location>
</feature>
<dbReference type="RefSeq" id="WP_324276174.1">
    <property type="nucleotide sequence ID" value="NZ_CP141261.1"/>
</dbReference>
<dbReference type="SUPFAM" id="SSF88723">
    <property type="entry name" value="PIN domain-like"/>
    <property type="match status" value="1"/>
</dbReference>
<reference evidence="7 8" key="1">
    <citation type="submission" date="2023-12" db="EMBL/GenBank/DDBJ databases">
        <title>Blastococcus brunescens sp. nov., an actonobacterium isolated from sandstone collected in sahara desert.</title>
        <authorList>
            <person name="Gtari M."/>
            <person name="Ghodhbane F."/>
        </authorList>
    </citation>
    <scope>NUCLEOTIDE SEQUENCE [LARGE SCALE GENOMIC DNA]</scope>
    <source>
        <strain evidence="7 8">BMG 8361</strain>
    </source>
</reference>
<keyword evidence="1" id="KW-0540">Nuclease</keyword>
<keyword evidence="3" id="KW-0378">Hydrolase</keyword>
<protein>
    <submittedName>
        <fullName evidence="7">Type II toxin-antitoxin system VapC family toxin</fullName>
    </submittedName>
</protein>
<sequence>MILLDTNVLVAADRTADTNHDVAARLLETLDEPLLVPPTVLAEVCYLLTSGVDPASRSGSSATSGPAGCNWRS</sequence>
<keyword evidence="8" id="KW-1185">Reference proteome</keyword>
<gene>
    <name evidence="7" type="ORF">U6N30_03650</name>
</gene>
<evidence type="ECO:0000313" key="7">
    <source>
        <dbReference type="EMBL" id="WRL64849.1"/>
    </source>
</evidence>
<keyword evidence="4" id="KW-0460">Magnesium</keyword>
<dbReference type="EMBL" id="CP141261">
    <property type="protein sequence ID" value="WRL64849.1"/>
    <property type="molecule type" value="Genomic_DNA"/>
</dbReference>
<dbReference type="InterPro" id="IPR029060">
    <property type="entry name" value="PIN-like_dom_sf"/>
</dbReference>
<evidence type="ECO:0000313" key="8">
    <source>
        <dbReference type="Proteomes" id="UP001324287"/>
    </source>
</evidence>
<accession>A0ABZ1B639</accession>
<organism evidence="7 8">
    <name type="scientific">Blastococcus brunescens</name>
    <dbReference type="NCBI Taxonomy" id="1564165"/>
    <lineage>
        <taxon>Bacteria</taxon>
        <taxon>Bacillati</taxon>
        <taxon>Actinomycetota</taxon>
        <taxon>Actinomycetes</taxon>
        <taxon>Geodermatophilales</taxon>
        <taxon>Geodermatophilaceae</taxon>
        <taxon>Blastococcus</taxon>
    </lineage>
</organism>
<evidence type="ECO:0000256" key="5">
    <source>
        <dbReference type="SAM" id="MobiDB-lite"/>
    </source>
</evidence>
<evidence type="ECO:0000256" key="1">
    <source>
        <dbReference type="ARBA" id="ARBA00022722"/>
    </source>
</evidence>
<evidence type="ECO:0000256" key="4">
    <source>
        <dbReference type="ARBA" id="ARBA00022842"/>
    </source>
</evidence>
<name>A0ABZ1B639_9ACTN</name>
<dbReference type="Proteomes" id="UP001324287">
    <property type="component" value="Chromosome"/>
</dbReference>